<dbReference type="STRING" id="1169540.A0A0G4FWI5"/>
<evidence type="ECO:0000313" key="9">
    <source>
        <dbReference type="Proteomes" id="UP000041254"/>
    </source>
</evidence>
<sequence length="1016" mass="109842">MDAISALLQKQGLSAAAQAIKSGGGTLPVADAKCLIGELERYVEKTEGHTRTGDGDGGGPPVRLPASVEGAGLSVNETVALAIKTVLSQEDRHLSREQLDNFAAVVAKSPAFQEVMTTATAAARDNQTRTDHVIVTAPFDQQMEQFADAAQTDDEKVKDFLTRMDNAAAATPTTATTLTPAANQSSRGLMRTSDANDEDVTRRGGDRQNPPTFHVSALSPLSDTAPTRGPPLWPPAGNRGGEGTGAAAGGQESATSAFYTPRPPGVVGPDDEQFPEEFLNDDDPGFDVTEYDEDELRHVEVCRKRHPYTQTPPRVPLIGVPPAPPHQDSAFRHPIPTLCPGSADEADAMSITPGGRSSGPVALSALADDELMFSSVAQSPSGRGGNDVGMAASMIDDELGHSCSGPTSDGPIASLPPPPVPLTVSSMDDELGMARNETDAVPAFGGDDSRAAEFGPVAVAAAAAAGSMHDRSDRSTHSTSPTFGASGAEAPRPPPVAHPHPQPSAGDLGPLSPPSGQELDGYPADMDDSGGEVRGEGGLPSGATSVVMLDPSGDTVYFGPATEDFAQQQEQARRDADIWAAEYSNGSYTTNRQKRREDKYRQLGKGEDDATRSGPRFPPSQDPFYPCDDKEGVTYDSFPLRVVYDRYRTGFEEQKEFPVTEHMEIAGRYHVHRYIGSAAFSKALAALDKATNSWVCLKVIKPEKDFIDQSLDEIKLLRYINCNGNVDNHHCLKLVDYFYHREHLIIVTELLKMNLYEFQKTNRENQEVDGDAPYFTMGRIQLITKQVLEALAFTHRLCLVHCDLKPENILFKSYGRVKVKVIDFGSSCFIDDVLSHYVQSRSYRAPEVLLGLPYDSKIDIWSLGCIVAELWMGTVLFQNDCLTSMLSRIASIVGPIPWYLFAKGKQVRMYFTSDGSLARKVDTPHSMVGGMTASGATMAPHIAAQMDMHSSGAHGGRRYVMYLPKKSSLRSRMRCDDDLFVDFVSQCLQIDPVKRLTAAAALQHPFITQAKYPDGL</sequence>
<evidence type="ECO:0000256" key="1">
    <source>
        <dbReference type="ARBA" id="ARBA00022527"/>
    </source>
</evidence>
<dbReference type="InterPro" id="IPR050494">
    <property type="entry name" value="Ser_Thr_dual-spec_kinase"/>
</dbReference>
<evidence type="ECO:0000256" key="4">
    <source>
        <dbReference type="ARBA" id="ARBA00022777"/>
    </source>
</evidence>
<feature type="compositionally biased region" description="Gly residues" evidence="6">
    <location>
        <begin position="238"/>
        <end position="248"/>
    </location>
</feature>
<feature type="region of interest" description="Disordered" evidence="6">
    <location>
        <begin position="589"/>
        <end position="628"/>
    </location>
</feature>
<evidence type="ECO:0000256" key="5">
    <source>
        <dbReference type="ARBA" id="ARBA00022840"/>
    </source>
</evidence>
<evidence type="ECO:0000256" key="3">
    <source>
        <dbReference type="ARBA" id="ARBA00022741"/>
    </source>
</evidence>
<dbReference type="InterPro" id="IPR011009">
    <property type="entry name" value="Kinase-like_dom_sf"/>
</dbReference>
<evidence type="ECO:0000259" key="7">
    <source>
        <dbReference type="PROSITE" id="PS50011"/>
    </source>
</evidence>
<gene>
    <name evidence="8" type="ORF">Vbra_21738</name>
</gene>
<feature type="compositionally biased region" description="Basic and acidic residues" evidence="6">
    <location>
        <begin position="595"/>
        <end position="611"/>
    </location>
</feature>
<dbReference type="InterPro" id="IPR000719">
    <property type="entry name" value="Prot_kinase_dom"/>
</dbReference>
<dbReference type="PROSITE" id="PS00108">
    <property type="entry name" value="PROTEIN_KINASE_ST"/>
    <property type="match status" value="1"/>
</dbReference>
<dbReference type="InParanoid" id="A0A0G4FWI5"/>
<dbReference type="PROSITE" id="PS50011">
    <property type="entry name" value="PROTEIN_KINASE_DOM"/>
    <property type="match status" value="1"/>
</dbReference>
<evidence type="ECO:0000256" key="6">
    <source>
        <dbReference type="SAM" id="MobiDB-lite"/>
    </source>
</evidence>
<dbReference type="VEuPathDB" id="CryptoDB:Vbra_21738"/>
<protein>
    <recommendedName>
        <fullName evidence="7">Protein kinase domain-containing protein</fullName>
    </recommendedName>
</protein>
<dbReference type="CDD" id="cd14133">
    <property type="entry name" value="PKc_DYRK_like"/>
    <property type="match status" value="1"/>
</dbReference>
<keyword evidence="5" id="KW-0067">ATP-binding</keyword>
<dbReference type="Gene3D" id="1.10.510.10">
    <property type="entry name" value="Transferase(Phosphotransferase) domain 1"/>
    <property type="match status" value="1"/>
</dbReference>
<keyword evidence="9" id="KW-1185">Reference proteome</keyword>
<feature type="compositionally biased region" description="Low complexity" evidence="6">
    <location>
        <begin position="171"/>
        <end position="182"/>
    </location>
</feature>
<dbReference type="EMBL" id="CDMY01000516">
    <property type="protein sequence ID" value="CEM19583.1"/>
    <property type="molecule type" value="Genomic_DNA"/>
</dbReference>
<dbReference type="GO" id="GO:0004674">
    <property type="term" value="F:protein serine/threonine kinase activity"/>
    <property type="evidence" value="ECO:0007669"/>
    <property type="project" value="UniProtKB-KW"/>
</dbReference>
<feature type="compositionally biased region" description="Pro residues" evidence="6">
    <location>
        <begin position="491"/>
        <end position="502"/>
    </location>
</feature>
<dbReference type="Pfam" id="PF00069">
    <property type="entry name" value="Pkinase"/>
    <property type="match status" value="1"/>
</dbReference>
<accession>A0A0G4FWI5</accession>
<keyword evidence="3" id="KW-0547">Nucleotide-binding</keyword>
<feature type="domain" description="Protein kinase" evidence="7">
    <location>
        <begin position="669"/>
        <end position="1007"/>
    </location>
</feature>
<dbReference type="GO" id="GO:0005524">
    <property type="term" value="F:ATP binding"/>
    <property type="evidence" value="ECO:0007669"/>
    <property type="project" value="UniProtKB-KW"/>
</dbReference>
<dbReference type="PANTHER" id="PTHR24058">
    <property type="entry name" value="DUAL SPECIFICITY PROTEIN KINASE"/>
    <property type="match status" value="1"/>
</dbReference>
<dbReference type="OrthoDB" id="9332038at2759"/>
<organism evidence="8 9">
    <name type="scientific">Vitrella brassicaformis (strain CCMP3155)</name>
    <dbReference type="NCBI Taxonomy" id="1169540"/>
    <lineage>
        <taxon>Eukaryota</taxon>
        <taxon>Sar</taxon>
        <taxon>Alveolata</taxon>
        <taxon>Colpodellida</taxon>
        <taxon>Vitrellaceae</taxon>
        <taxon>Vitrella</taxon>
    </lineage>
</organism>
<dbReference type="Proteomes" id="UP000041254">
    <property type="component" value="Unassembled WGS sequence"/>
</dbReference>
<feature type="region of interest" description="Disordered" evidence="6">
    <location>
        <begin position="171"/>
        <end position="258"/>
    </location>
</feature>
<proteinExistence type="predicted"/>
<dbReference type="Gene3D" id="3.30.200.20">
    <property type="entry name" value="Phosphorylase Kinase, domain 1"/>
    <property type="match status" value="1"/>
</dbReference>
<feature type="region of interest" description="Disordered" evidence="6">
    <location>
        <begin position="465"/>
        <end position="547"/>
    </location>
</feature>
<dbReference type="AlphaFoldDB" id="A0A0G4FWI5"/>
<feature type="region of interest" description="Disordered" evidence="6">
    <location>
        <begin position="397"/>
        <end position="419"/>
    </location>
</feature>
<keyword evidence="4" id="KW-0418">Kinase</keyword>
<reference evidence="8 9" key="1">
    <citation type="submission" date="2014-11" db="EMBL/GenBank/DDBJ databases">
        <authorList>
            <person name="Zhu J."/>
            <person name="Qi W."/>
            <person name="Song R."/>
        </authorList>
    </citation>
    <scope>NUCLEOTIDE SEQUENCE [LARGE SCALE GENOMIC DNA]</scope>
</reference>
<evidence type="ECO:0000313" key="8">
    <source>
        <dbReference type="EMBL" id="CEM19583.1"/>
    </source>
</evidence>
<dbReference type="SUPFAM" id="SSF56112">
    <property type="entry name" value="Protein kinase-like (PK-like)"/>
    <property type="match status" value="1"/>
</dbReference>
<dbReference type="OMA" id="NRENQEV"/>
<keyword evidence="1" id="KW-0723">Serine/threonine-protein kinase</keyword>
<dbReference type="PANTHER" id="PTHR24058:SF124">
    <property type="entry name" value="PROTEIN KINASE SUPERFAMILY PROTEIN"/>
    <property type="match status" value="1"/>
</dbReference>
<evidence type="ECO:0000256" key="2">
    <source>
        <dbReference type="ARBA" id="ARBA00022679"/>
    </source>
</evidence>
<keyword evidence="2" id="KW-0808">Transferase</keyword>
<name>A0A0G4FWI5_VITBC</name>
<dbReference type="InterPro" id="IPR008271">
    <property type="entry name" value="Ser/Thr_kinase_AS"/>
</dbReference>
<dbReference type="SMART" id="SM00220">
    <property type="entry name" value="S_TKc"/>
    <property type="match status" value="1"/>
</dbReference>